<name>A0AA42J1K1_9FIRM</name>
<evidence type="ECO:0000313" key="4">
    <source>
        <dbReference type="Proteomes" id="UP001169242"/>
    </source>
</evidence>
<keyword evidence="1" id="KW-0175">Coiled coil</keyword>
<comment type="caution">
    <text evidence="3">The sequence shown here is derived from an EMBL/GenBank/DDBJ whole genome shotgun (WGS) entry which is preliminary data.</text>
</comment>
<evidence type="ECO:0000256" key="1">
    <source>
        <dbReference type="SAM" id="Coils"/>
    </source>
</evidence>
<evidence type="ECO:0000256" key="2">
    <source>
        <dbReference type="SAM" id="Phobius"/>
    </source>
</evidence>
<keyword evidence="2" id="KW-0812">Transmembrane</keyword>
<dbReference type="EMBL" id="JAQIFT010000049">
    <property type="protein sequence ID" value="MDA3732589.1"/>
    <property type="molecule type" value="Genomic_DNA"/>
</dbReference>
<feature type="coiled-coil region" evidence="1">
    <location>
        <begin position="69"/>
        <end position="127"/>
    </location>
</feature>
<reference evidence="3" key="1">
    <citation type="journal article" date="2023" name="Int. J. Syst. Evol. Microbiol.">
        <title>&lt;i&gt;Holtiella tumoricola&lt;/i&gt; gen. nov. sp. nov., isolated from a human clinical sample.</title>
        <authorList>
            <person name="Allen-Vercoe E."/>
            <person name="Daigneault M.C."/>
            <person name="Vancuren S.J."/>
            <person name="Cochrane K."/>
            <person name="O'Neal L.L."/>
            <person name="Sankaranarayanan K."/>
            <person name="Lawson P.A."/>
        </authorList>
    </citation>
    <scope>NUCLEOTIDE SEQUENCE</scope>
    <source>
        <strain evidence="3">CC70A</strain>
    </source>
</reference>
<keyword evidence="2" id="KW-0472">Membrane</keyword>
<accession>A0AA42J1K1</accession>
<evidence type="ECO:0008006" key="5">
    <source>
        <dbReference type="Google" id="ProtNLM"/>
    </source>
</evidence>
<sequence length="231" mass="26002">MPEAIRGARQKKKKGLLKGIIALTIVVLIGGGLYINRSKIAPIVKNIPILNQIFKTEIGTQDPYDMLSKEELKQKLLTTEEVLANEQLKVVNLENETTLLNNKINALKQYEENYNAFIAQKNEWDKKVAEENPELFKEQFEATYKDTAELIYRELKGEEILNKEQKEVAKTIGQMSAKEAAAALTKLLSTDTELVKNILKNMKSDQQAKILNEMSATTAAQVIKLIAPSQN</sequence>
<dbReference type="Proteomes" id="UP001169242">
    <property type="component" value="Unassembled WGS sequence"/>
</dbReference>
<organism evidence="3 4">
    <name type="scientific">Holtiella tumoricola</name>
    <dbReference type="NCBI Taxonomy" id="3018743"/>
    <lineage>
        <taxon>Bacteria</taxon>
        <taxon>Bacillati</taxon>
        <taxon>Bacillota</taxon>
        <taxon>Clostridia</taxon>
        <taxon>Lachnospirales</taxon>
        <taxon>Cellulosilyticaceae</taxon>
        <taxon>Holtiella</taxon>
    </lineage>
</organism>
<feature type="transmembrane region" description="Helical" evidence="2">
    <location>
        <begin position="16"/>
        <end position="35"/>
    </location>
</feature>
<evidence type="ECO:0000313" key="3">
    <source>
        <dbReference type="EMBL" id="MDA3732589.1"/>
    </source>
</evidence>
<keyword evidence="2" id="KW-1133">Transmembrane helix</keyword>
<proteinExistence type="predicted"/>
<keyword evidence="4" id="KW-1185">Reference proteome</keyword>
<protein>
    <recommendedName>
        <fullName evidence="5">Magnesium transporter MgtE intracellular domain-containing protein</fullName>
    </recommendedName>
</protein>
<dbReference type="AlphaFoldDB" id="A0AA42J1K1"/>
<dbReference type="RefSeq" id="WP_271012664.1">
    <property type="nucleotide sequence ID" value="NZ_JAQIFT010000049.1"/>
</dbReference>
<gene>
    <name evidence="3" type="ORF">PBV87_13940</name>
</gene>
<dbReference type="SUPFAM" id="SSF158791">
    <property type="entry name" value="MgtE N-terminal domain-like"/>
    <property type="match status" value="1"/>
</dbReference>